<reference evidence="3" key="1">
    <citation type="submission" date="2022-11" db="UniProtKB">
        <authorList>
            <consortium name="WormBaseParasite"/>
        </authorList>
    </citation>
    <scope>IDENTIFICATION</scope>
</reference>
<name>A0A914RTM7_PAREQ</name>
<proteinExistence type="inferred from homology"/>
<evidence type="ECO:0000256" key="1">
    <source>
        <dbReference type="ARBA" id="ARBA00038085"/>
    </source>
</evidence>
<dbReference type="Proteomes" id="UP000887564">
    <property type="component" value="Unplaced"/>
</dbReference>
<dbReference type="PANTHER" id="PTHR31475:SF5">
    <property type="entry name" value="UPF0462 PROTEIN C4ORF33 HOMOLOG"/>
    <property type="match status" value="1"/>
</dbReference>
<comment type="similarity">
    <text evidence="1">Belongs to the UPF0462 family.</text>
</comment>
<evidence type="ECO:0000313" key="2">
    <source>
        <dbReference type="Proteomes" id="UP000887564"/>
    </source>
</evidence>
<organism evidence="2 3">
    <name type="scientific">Parascaris equorum</name>
    <name type="common">Equine roundworm</name>
    <dbReference type="NCBI Taxonomy" id="6256"/>
    <lineage>
        <taxon>Eukaryota</taxon>
        <taxon>Metazoa</taxon>
        <taxon>Ecdysozoa</taxon>
        <taxon>Nematoda</taxon>
        <taxon>Chromadorea</taxon>
        <taxon>Rhabditida</taxon>
        <taxon>Spirurina</taxon>
        <taxon>Ascaridomorpha</taxon>
        <taxon>Ascaridoidea</taxon>
        <taxon>Ascarididae</taxon>
        <taxon>Parascaris</taxon>
    </lineage>
</organism>
<keyword evidence="2" id="KW-1185">Reference proteome</keyword>
<accession>A0A914RTM7</accession>
<dbReference type="PANTHER" id="PTHR31475">
    <property type="entry name" value="UPF0462 PROTEIN"/>
    <property type="match status" value="1"/>
</dbReference>
<sequence length="136" mass="16355">MIFVASNQKGTQQISFLLPVLTTPRDTCLWNYEVMGLFFANARNQYLEVEVVPHGHWLAFCEMDFVGQSVQVRENLQPEVQTMEYFYRNIQRVWYPWIRRKSYEALSPLTDGKFDKKDFHRFQFLKKIDVRRVIPK</sequence>
<protein>
    <submittedName>
        <fullName evidence="3">Uncharacterized protein</fullName>
    </submittedName>
</protein>
<evidence type="ECO:0000313" key="3">
    <source>
        <dbReference type="WBParaSite" id="PEQ_0000962701-mRNA-1"/>
    </source>
</evidence>
<dbReference type="AlphaFoldDB" id="A0A914RTM7"/>
<dbReference type="WBParaSite" id="PEQ_0000962701-mRNA-1">
    <property type="protein sequence ID" value="PEQ_0000962701-mRNA-1"/>
    <property type="gene ID" value="PEQ_0000962701"/>
</dbReference>